<gene>
    <name evidence="1" type="ORF">C361_05082</name>
</gene>
<dbReference type="EMBL" id="AMKT01000067">
    <property type="protein sequence ID" value="OXG16711.1"/>
    <property type="molecule type" value="Genomic_DNA"/>
</dbReference>
<dbReference type="AlphaFoldDB" id="A0A854Q7U8"/>
<name>A0A854Q7U8_CRYNE</name>
<comment type="caution">
    <text evidence="1">The sequence shown here is derived from an EMBL/GenBank/DDBJ whole genome shotgun (WGS) entry which is preliminary data.</text>
</comment>
<proteinExistence type="predicted"/>
<evidence type="ECO:0000313" key="2">
    <source>
        <dbReference type="Proteomes" id="UP000199727"/>
    </source>
</evidence>
<sequence>MVIVPDLRKTTVMVLLSTVLVLCTIQTSRISYELPGDRCGRCGNKRLNCLEEEHLLPEQLVLSGSSAPSPASRSRQGATDSICIELSSPLRAPLKGCHHPCQLPMK</sequence>
<evidence type="ECO:0000313" key="1">
    <source>
        <dbReference type="EMBL" id="OXG16711.1"/>
    </source>
</evidence>
<dbReference type="Proteomes" id="UP000199727">
    <property type="component" value="Unassembled WGS sequence"/>
</dbReference>
<accession>A0A854Q7U8</accession>
<reference evidence="1 2" key="1">
    <citation type="submission" date="2017-06" db="EMBL/GenBank/DDBJ databases">
        <title>Global population genomics of the pathogenic fungus Cryptococcus neoformans var. grubii.</title>
        <authorList>
            <person name="Cuomo C."/>
            <person name="Litvintseva A."/>
            <person name="Chen Y."/>
            <person name="Young S."/>
            <person name="Zeng Q."/>
            <person name="Chapman S."/>
            <person name="Gujja S."/>
            <person name="Saif S."/>
            <person name="Birren B."/>
        </authorList>
    </citation>
    <scope>NUCLEOTIDE SEQUENCE [LARGE SCALE GENOMIC DNA]</scope>
    <source>
        <strain evidence="1 2">Tu259-1</strain>
    </source>
</reference>
<organism evidence="1 2">
    <name type="scientific">Cryptococcus neoformans Tu259-1</name>
    <dbReference type="NCBI Taxonomy" id="1230072"/>
    <lineage>
        <taxon>Eukaryota</taxon>
        <taxon>Fungi</taxon>
        <taxon>Dikarya</taxon>
        <taxon>Basidiomycota</taxon>
        <taxon>Agaricomycotina</taxon>
        <taxon>Tremellomycetes</taxon>
        <taxon>Tremellales</taxon>
        <taxon>Cryptococcaceae</taxon>
        <taxon>Cryptococcus</taxon>
        <taxon>Cryptococcus neoformans species complex</taxon>
    </lineage>
</organism>
<protein>
    <submittedName>
        <fullName evidence="1">Uncharacterized protein</fullName>
    </submittedName>
</protein>